<dbReference type="GO" id="GO:0006744">
    <property type="term" value="P:ubiquinone biosynthetic process"/>
    <property type="evidence" value="ECO:0007669"/>
    <property type="project" value="UniProtKB-UniRule"/>
</dbReference>
<comment type="caution">
    <text evidence="2">The sequence shown here is derived from an EMBL/GenBank/DDBJ whole genome shotgun (WGS) entry which is preliminary data.</text>
</comment>
<accession>A0A318D610</accession>
<organism evidence="2 3">
    <name type="scientific">Kangiella spongicola</name>
    <dbReference type="NCBI Taxonomy" id="796379"/>
    <lineage>
        <taxon>Bacteria</taxon>
        <taxon>Pseudomonadati</taxon>
        <taxon>Pseudomonadota</taxon>
        <taxon>Gammaproteobacteria</taxon>
        <taxon>Kangiellales</taxon>
        <taxon>Kangiellaceae</taxon>
        <taxon>Kangiella</taxon>
    </lineage>
</organism>
<comment type="function">
    <text evidence="1">Required for efficient ubiquinone (coenzyme Q) biosynthesis. UbiK is probably an accessory factor of Ubi enzymes and facilitates ubiquinone biosynthesis by acting as an assembly factor, a targeting factor, or both.</text>
</comment>
<name>A0A318D610_9GAMM</name>
<keyword evidence="1" id="KW-0963">Cytoplasm</keyword>
<evidence type="ECO:0000256" key="1">
    <source>
        <dbReference type="HAMAP-Rule" id="MF_02216"/>
    </source>
</evidence>
<dbReference type="RefSeq" id="WP_110200182.1">
    <property type="nucleotide sequence ID" value="NZ_QICH01000001.1"/>
</dbReference>
<evidence type="ECO:0000313" key="2">
    <source>
        <dbReference type="EMBL" id="PXF64301.1"/>
    </source>
</evidence>
<dbReference type="GO" id="GO:0005829">
    <property type="term" value="C:cytosol"/>
    <property type="evidence" value="ECO:0007669"/>
    <property type="project" value="TreeGrafter"/>
</dbReference>
<dbReference type="HAMAP" id="MF_02216">
    <property type="entry name" value="UbiK"/>
    <property type="match status" value="1"/>
</dbReference>
<comment type="pathway">
    <text evidence="1">Cofactor biosynthesis; ubiquinone biosynthesis.</text>
</comment>
<comment type="subcellular location">
    <subcellularLocation>
        <location evidence="1">Cytoplasm</location>
    </subcellularLocation>
</comment>
<keyword evidence="3" id="KW-1185">Reference proteome</keyword>
<comment type="similarity">
    <text evidence="1">Belongs to the UbiK family.</text>
</comment>
<dbReference type="PANTHER" id="PTHR38040:SF1">
    <property type="entry name" value="UBIQUINONE BIOSYNTHESIS ACCESSORY FACTOR UBIK"/>
    <property type="match status" value="1"/>
</dbReference>
<gene>
    <name evidence="1" type="primary">ubiK</name>
    <name evidence="2" type="ORF">DL796_03960</name>
</gene>
<dbReference type="EMBL" id="QICH01000001">
    <property type="protein sequence ID" value="PXF64301.1"/>
    <property type="molecule type" value="Genomic_DNA"/>
</dbReference>
<dbReference type="Pfam" id="PF04380">
    <property type="entry name" value="BMFP"/>
    <property type="match status" value="1"/>
</dbReference>
<dbReference type="NCBIfam" id="NF047835">
    <property type="entry name" value="UbiqAccUbiK"/>
    <property type="match status" value="1"/>
</dbReference>
<keyword evidence="1" id="KW-0831">Ubiquinone biosynthesis</keyword>
<dbReference type="OrthoDB" id="5297354at2"/>
<dbReference type="InterPro" id="IPR007475">
    <property type="entry name" value="UbiK"/>
</dbReference>
<sequence length="79" mass="9158">MIDPKKLDDIAKKLSDAVPERVKSAKDEMGKQFKQVLQTQLGKLDLVSRDEFDTQTQVLLRTRQKLEELETKISELENK</sequence>
<dbReference type="PANTHER" id="PTHR38040">
    <property type="entry name" value="UBIQUINONE BIOSYNTHESIS ACCESSORY FACTOR UBIK"/>
    <property type="match status" value="1"/>
</dbReference>
<evidence type="ECO:0000313" key="3">
    <source>
        <dbReference type="Proteomes" id="UP000247689"/>
    </source>
</evidence>
<proteinExistence type="inferred from homology"/>
<protein>
    <recommendedName>
        <fullName evidence="1">Ubiquinone biosynthesis accessory factor UbiK</fullName>
    </recommendedName>
</protein>
<dbReference type="AlphaFoldDB" id="A0A318D610"/>
<dbReference type="UniPathway" id="UPA00232"/>
<dbReference type="Proteomes" id="UP000247689">
    <property type="component" value="Unassembled WGS sequence"/>
</dbReference>
<reference evidence="2 3" key="1">
    <citation type="submission" date="2018-05" db="EMBL/GenBank/DDBJ databases">
        <title>Kangiella spongicola genome sequence.</title>
        <authorList>
            <person name="Maclea K.S."/>
            <person name="Goen A.E."/>
            <person name="Kelley C."/>
            <person name="Underriner A."/>
            <person name="Silverwood T."/>
            <person name="Trachtenberg A.M."/>
        </authorList>
    </citation>
    <scope>NUCLEOTIDE SEQUENCE [LARGE SCALE GENOMIC DNA]</scope>
    <source>
        <strain evidence="2 3">ATCC BAA-2076</strain>
    </source>
</reference>